<feature type="compositionally biased region" description="Pro residues" evidence="1">
    <location>
        <begin position="55"/>
        <end position="66"/>
    </location>
</feature>
<feature type="compositionally biased region" description="Pro residues" evidence="1">
    <location>
        <begin position="75"/>
        <end position="86"/>
    </location>
</feature>
<comment type="caution">
    <text evidence="2">The sequence shown here is derived from an EMBL/GenBank/DDBJ whole genome shotgun (WGS) entry which is preliminary data.</text>
</comment>
<protein>
    <submittedName>
        <fullName evidence="2">Uncharacterized protein</fullName>
    </submittedName>
</protein>
<feature type="compositionally biased region" description="Low complexity" evidence="1">
    <location>
        <begin position="254"/>
        <end position="263"/>
    </location>
</feature>
<accession>A0A423SCS2</accession>
<dbReference type="Proteomes" id="UP000283509">
    <property type="component" value="Unassembled WGS sequence"/>
</dbReference>
<name>A0A423SCS2_PENVA</name>
<feature type="compositionally biased region" description="Basic and acidic residues" evidence="1">
    <location>
        <begin position="235"/>
        <end position="253"/>
    </location>
</feature>
<evidence type="ECO:0000313" key="2">
    <source>
        <dbReference type="EMBL" id="ROT61996.1"/>
    </source>
</evidence>
<dbReference type="AlphaFoldDB" id="A0A423SCS2"/>
<organism evidence="2 3">
    <name type="scientific">Penaeus vannamei</name>
    <name type="common">Whiteleg shrimp</name>
    <name type="synonym">Litopenaeus vannamei</name>
    <dbReference type="NCBI Taxonomy" id="6689"/>
    <lineage>
        <taxon>Eukaryota</taxon>
        <taxon>Metazoa</taxon>
        <taxon>Ecdysozoa</taxon>
        <taxon>Arthropoda</taxon>
        <taxon>Crustacea</taxon>
        <taxon>Multicrustacea</taxon>
        <taxon>Malacostraca</taxon>
        <taxon>Eumalacostraca</taxon>
        <taxon>Eucarida</taxon>
        <taxon>Decapoda</taxon>
        <taxon>Dendrobranchiata</taxon>
        <taxon>Penaeoidea</taxon>
        <taxon>Penaeidae</taxon>
        <taxon>Penaeus</taxon>
    </lineage>
</organism>
<feature type="region of interest" description="Disordered" evidence="1">
    <location>
        <begin position="434"/>
        <end position="492"/>
    </location>
</feature>
<feature type="compositionally biased region" description="Low complexity" evidence="1">
    <location>
        <begin position="182"/>
        <end position="207"/>
    </location>
</feature>
<dbReference type="PRINTS" id="PR01217">
    <property type="entry name" value="PRICHEXTENSN"/>
</dbReference>
<sequence length="513" mass="56681">MRARSRWTGRGRSSGRGRGTSRGTAARSRLARPSGSPGGTGTGAPSLLVPTPAHSNPPPTLPPTTPTPAHSNPRPLQPPPTPTPRPHQPHAHFNPPSTPTPPTPIPRPLLPPLTYQPNLLAHYPAHSSHPTTNPRLLQPSPPLQPPTSLQRPAHSNPHLPTRSHTNPCHSNPRPLLPPSTPTPRLLQPPTSLLPPAHTNPHPLLHQDPQPPNPPTPLTPTKTPKVRPDSPSTSQIRERTSVPRRRSDNDDDPPRAASRASSVRPSRERTSVPRRRSDNDDDPPRAASRASSVRRGRMSDYMLRDSSEEHLSFQRIHAAHSETDVSRSRKQSYANLQEEKEEENPFDYLSNFLLTFLPSSGNASSSVGAFLPSPRSYSPFTCLNLQVTRPLENANVLRTAAEDVVGTRESESSGDEILTVDNWRSRGRRRSIVRQQSYEEEDGDGETFASPSSNSLTLWGGGDLPARRHSSQDPSRRDDSLEGRRTRDSLDVPHNRVHRHHSWDYDVTRDTLPM</sequence>
<keyword evidence="3" id="KW-1185">Reference proteome</keyword>
<reference evidence="2 3" key="2">
    <citation type="submission" date="2019-01" db="EMBL/GenBank/DDBJ databases">
        <title>The decoding of complex shrimp genome reveals the adaptation for benthos swimmer, frequently molting mechanism and breeding impact on genome.</title>
        <authorList>
            <person name="Sun Y."/>
            <person name="Gao Y."/>
            <person name="Yu Y."/>
        </authorList>
    </citation>
    <scope>NUCLEOTIDE SEQUENCE [LARGE SCALE GENOMIC DNA]</scope>
    <source>
        <tissue evidence="2">Muscle</tissue>
    </source>
</reference>
<feature type="compositionally biased region" description="Basic and acidic residues" evidence="1">
    <location>
        <begin position="264"/>
        <end position="283"/>
    </location>
</feature>
<feature type="compositionally biased region" description="Basic residues" evidence="1">
    <location>
        <begin position="1"/>
        <end position="15"/>
    </location>
</feature>
<evidence type="ECO:0000256" key="1">
    <source>
        <dbReference type="SAM" id="MobiDB-lite"/>
    </source>
</evidence>
<dbReference type="EMBL" id="QCYY01003877">
    <property type="protein sequence ID" value="ROT61996.1"/>
    <property type="molecule type" value="Genomic_DNA"/>
</dbReference>
<feature type="compositionally biased region" description="Pro residues" evidence="1">
    <location>
        <begin position="96"/>
        <end position="111"/>
    </location>
</feature>
<dbReference type="STRING" id="6689.A0A423SCS2"/>
<feature type="compositionally biased region" description="Basic and acidic residues" evidence="1">
    <location>
        <begin position="469"/>
        <end position="492"/>
    </location>
</feature>
<proteinExistence type="predicted"/>
<reference evidence="2 3" key="1">
    <citation type="submission" date="2018-04" db="EMBL/GenBank/DDBJ databases">
        <authorList>
            <person name="Zhang X."/>
            <person name="Yuan J."/>
            <person name="Li F."/>
            <person name="Xiang J."/>
        </authorList>
    </citation>
    <scope>NUCLEOTIDE SEQUENCE [LARGE SCALE GENOMIC DNA]</scope>
    <source>
        <tissue evidence="2">Muscle</tissue>
    </source>
</reference>
<evidence type="ECO:0000313" key="3">
    <source>
        <dbReference type="Proteomes" id="UP000283509"/>
    </source>
</evidence>
<feature type="region of interest" description="Disordered" evidence="1">
    <location>
        <begin position="318"/>
        <end position="339"/>
    </location>
</feature>
<feature type="region of interest" description="Disordered" evidence="1">
    <location>
        <begin position="1"/>
        <end position="297"/>
    </location>
</feature>
<gene>
    <name evidence="2" type="ORF">C7M84_020167</name>
</gene>
<feature type="compositionally biased region" description="Pro residues" evidence="1">
    <location>
        <begin position="208"/>
        <end position="217"/>
    </location>
</feature>